<feature type="active site" description="Nucleophile" evidence="9">
    <location>
        <position position="159"/>
    </location>
</feature>
<evidence type="ECO:0000256" key="4">
    <source>
        <dbReference type="ARBA" id="ARBA00022679"/>
    </source>
</evidence>
<dbReference type="PANTHER" id="PTHR30582">
    <property type="entry name" value="L,D-TRANSPEPTIDASE"/>
    <property type="match status" value="1"/>
</dbReference>
<dbReference type="Proteomes" id="UP001055156">
    <property type="component" value="Unassembled WGS sequence"/>
</dbReference>
<reference evidence="11" key="2">
    <citation type="submission" date="2021-08" db="EMBL/GenBank/DDBJ databases">
        <authorList>
            <person name="Tani A."/>
            <person name="Ola A."/>
            <person name="Ogura Y."/>
            <person name="Katsura K."/>
            <person name="Hayashi T."/>
        </authorList>
    </citation>
    <scope>NUCLEOTIDE SEQUENCE</scope>
    <source>
        <strain evidence="11">NBRC 15689</strain>
    </source>
</reference>
<keyword evidence="4" id="KW-0808">Transferase</keyword>
<dbReference type="SUPFAM" id="SSF141523">
    <property type="entry name" value="L,D-transpeptidase catalytic domain-like"/>
    <property type="match status" value="1"/>
</dbReference>
<reference evidence="11" key="1">
    <citation type="journal article" date="2021" name="Front. Microbiol.">
        <title>Comprehensive Comparative Genomics and Phenotyping of Methylobacterium Species.</title>
        <authorList>
            <person name="Alessa O."/>
            <person name="Ogura Y."/>
            <person name="Fujitani Y."/>
            <person name="Takami H."/>
            <person name="Hayashi T."/>
            <person name="Sahin N."/>
            <person name="Tani A."/>
        </authorList>
    </citation>
    <scope>NUCLEOTIDE SEQUENCE</scope>
    <source>
        <strain evidence="11">NBRC 15689</strain>
    </source>
</reference>
<organism evidence="11 12">
    <name type="scientific">Methylobacterium organophilum</name>
    <dbReference type="NCBI Taxonomy" id="410"/>
    <lineage>
        <taxon>Bacteria</taxon>
        <taxon>Pseudomonadati</taxon>
        <taxon>Pseudomonadota</taxon>
        <taxon>Alphaproteobacteria</taxon>
        <taxon>Hyphomicrobiales</taxon>
        <taxon>Methylobacteriaceae</taxon>
        <taxon>Methylobacterium</taxon>
    </lineage>
</organism>
<dbReference type="Gene3D" id="2.40.440.10">
    <property type="entry name" value="L,D-transpeptidase catalytic domain-like"/>
    <property type="match status" value="1"/>
</dbReference>
<keyword evidence="12" id="KW-1185">Reference proteome</keyword>
<evidence type="ECO:0000313" key="11">
    <source>
        <dbReference type="EMBL" id="GJE28997.1"/>
    </source>
</evidence>
<dbReference type="PANTHER" id="PTHR30582:SF24">
    <property type="entry name" value="L,D-TRANSPEPTIDASE ERFK_SRFK-RELATED"/>
    <property type="match status" value="1"/>
</dbReference>
<comment type="pathway">
    <text evidence="1 9">Cell wall biogenesis; peptidoglycan biosynthesis.</text>
</comment>
<keyword evidence="3" id="KW-0328">Glycosyltransferase</keyword>
<dbReference type="RefSeq" id="WP_373325062.1">
    <property type="nucleotide sequence ID" value="NZ_BPQV01000013.1"/>
</dbReference>
<evidence type="ECO:0000256" key="3">
    <source>
        <dbReference type="ARBA" id="ARBA00022676"/>
    </source>
</evidence>
<sequence length="184" mass="19940">MSAFTLEESKVSSFPRLRAVLTGAAFATVAASAFATPAASREMVPFADPVAPGSLVVRTSERRLYLVNGDGTAIRYPVAVGKPGKQWSGHTEIDGKYYEPDWSPPAEVKRDHPRLPNLIRGGSPHNPMGVAAMTLRGGQYAIHGTNRPNSIGTFASYGCIRMYNQDIADLFQRVDVGTQVYVVR</sequence>
<keyword evidence="8 9" id="KW-0961">Cell wall biogenesis/degradation</keyword>
<evidence type="ECO:0000256" key="9">
    <source>
        <dbReference type="PROSITE-ProRule" id="PRU01373"/>
    </source>
</evidence>
<protein>
    <recommendedName>
        <fullName evidence="10">L,D-TPase catalytic domain-containing protein</fullName>
    </recommendedName>
</protein>
<proteinExistence type="inferred from homology"/>
<evidence type="ECO:0000256" key="6">
    <source>
        <dbReference type="ARBA" id="ARBA00022960"/>
    </source>
</evidence>
<dbReference type="CDD" id="cd16913">
    <property type="entry name" value="YkuD_like"/>
    <property type="match status" value="1"/>
</dbReference>
<comment type="similarity">
    <text evidence="2">Belongs to the YkuD family.</text>
</comment>
<evidence type="ECO:0000256" key="7">
    <source>
        <dbReference type="ARBA" id="ARBA00022984"/>
    </source>
</evidence>
<dbReference type="Pfam" id="PF03734">
    <property type="entry name" value="YkuD"/>
    <property type="match status" value="1"/>
</dbReference>
<gene>
    <name evidence="11" type="ORF">LKMONMHP_3872</name>
</gene>
<accession>A0ABQ4TF69</accession>
<feature type="domain" description="L,D-TPase catalytic" evidence="10">
    <location>
        <begin position="53"/>
        <end position="183"/>
    </location>
</feature>
<keyword evidence="6 9" id="KW-0133">Cell shape</keyword>
<dbReference type="InterPro" id="IPR005490">
    <property type="entry name" value="LD_TPept_cat_dom"/>
</dbReference>
<dbReference type="EMBL" id="BPQV01000013">
    <property type="protein sequence ID" value="GJE28997.1"/>
    <property type="molecule type" value="Genomic_DNA"/>
</dbReference>
<evidence type="ECO:0000259" key="10">
    <source>
        <dbReference type="PROSITE" id="PS52029"/>
    </source>
</evidence>
<feature type="active site" description="Proton donor/acceptor" evidence="9">
    <location>
        <position position="143"/>
    </location>
</feature>
<keyword evidence="5" id="KW-0378">Hydrolase</keyword>
<name>A0ABQ4TF69_METOR</name>
<keyword evidence="7 9" id="KW-0573">Peptidoglycan synthesis</keyword>
<dbReference type="PROSITE" id="PS52029">
    <property type="entry name" value="LD_TPASE"/>
    <property type="match status" value="1"/>
</dbReference>
<comment type="caution">
    <text evidence="11">The sequence shown here is derived from an EMBL/GenBank/DDBJ whole genome shotgun (WGS) entry which is preliminary data.</text>
</comment>
<dbReference type="InterPro" id="IPR050979">
    <property type="entry name" value="LD-transpeptidase"/>
</dbReference>
<evidence type="ECO:0000256" key="8">
    <source>
        <dbReference type="ARBA" id="ARBA00023316"/>
    </source>
</evidence>
<evidence type="ECO:0000256" key="5">
    <source>
        <dbReference type="ARBA" id="ARBA00022801"/>
    </source>
</evidence>
<dbReference type="InterPro" id="IPR038063">
    <property type="entry name" value="Transpep_catalytic_dom"/>
</dbReference>
<evidence type="ECO:0000256" key="1">
    <source>
        <dbReference type="ARBA" id="ARBA00004752"/>
    </source>
</evidence>
<evidence type="ECO:0000256" key="2">
    <source>
        <dbReference type="ARBA" id="ARBA00005992"/>
    </source>
</evidence>
<evidence type="ECO:0000313" key="12">
    <source>
        <dbReference type="Proteomes" id="UP001055156"/>
    </source>
</evidence>